<feature type="region of interest" description="Disordered" evidence="1">
    <location>
        <begin position="281"/>
        <end position="301"/>
    </location>
</feature>
<evidence type="ECO:0000313" key="3">
    <source>
        <dbReference type="Proteomes" id="UP000182661"/>
    </source>
</evidence>
<dbReference type="AlphaFoldDB" id="A0A657LJR1"/>
<comment type="caution">
    <text evidence="2">The sequence shown here is derived from an EMBL/GenBank/DDBJ whole genome shotgun (WGS) entry which is preliminary data.</text>
</comment>
<gene>
    <name evidence="2" type="ORF">AX760_24920</name>
</gene>
<reference evidence="2 3" key="1">
    <citation type="submission" date="2016-02" db="EMBL/GenBank/DDBJ databases">
        <title>Genome sequencing of a beta-galactosidase producing bacteria Rhizobium sp. 59.</title>
        <authorList>
            <person name="Wang D."/>
            <person name="Kot W."/>
            <person name="Qin Y."/>
            <person name="Hansen L."/>
            <person name="Naqvi K."/>
            <person name="Rensing C."/>
        </authorList>
    </citation>
    <scope>NUCLEOTIDE SEQUENCE [LARGE SCALE GENOMIC DNA]</scope>
    <source>
        <strain evidence="2 3">59</strain>
    </source>
</reference>
<name>A0A657LJR1_9HYPH</name>
<evidence type="ECO:0000256" key="1">
    <source>
        <dbReference type="SAM" id="MobiDB-lite"/>
    </source>
</evidence>
<dbReference type="RefSeq" id="WP_071835918.1">
    <property type="nucleotide sequence ID" value="NZ_LSRP01000159.1"/>
</dbReference>
<dbReference type="Proteomes" id="UP000182661">
    <property type="component" value="Unassembled WGS sequence"/>
</dbReference>
<organism evidence="2 3">
    <name type="scientific">Pararhizobium antarcticum</name>
    <dbReference type="NCBI Taxonomy" id="1798805"/>
    <lineage>
        <taxon>Bacteria</taxon>
        <taxon>Pseudomonadati</taxon>
        <taxon>Pseudomonadota</taxon>
        <taxon>Alphaproteobacteria</taxon>
        <taxon>Hyphomicrobiales</taxon>
        <taxon>Rhizobiaceae</taxon>
        <taxon>Rhizobium/Agrobacterium group</taxon>
        <taxon>Pararhizobium</taxon>
    </lineage>
</organism>
<proteinExistence type="predicted"/>
<dbReference type="OrthoDB" id="7593251at2"/>
<accession>A0A657LJR1</accession>
<dbReference type="EMBL" id="LSRP01000159">
    <property type="protein sequence ID" value="OJF89621.1"/>
    <property type="molecule type" value="Genomic_DNA"/>
</dbReference>
<evidence type="ECO:0000313" key="2">
    <source>
        <dbReference type="EMBL" id="OJF89621.1"/>
    </source>
</evidence>
<keyword evidence="3" id="KW-1185">Reference proteome</keyword>
<protein>
    <submittedName>
        <fullName evidence="2">Uncharacterized protein</fullName>
    </submittedName>
</protein>
<sequence length="395" mass="44963">MDDMEAFDSEFQNQEIWTETLVFPNPSKLDDAGMDYYFPDYDGRWSAQTKRAMKALETDGLELNSNWALERQHWTCPGCQRSKFDVFRKSSNGILLAKLELHHDHMSEEAKQRPAKVAGPEWRAALGEGGSRVMDTIRALVVRFDTALVCSECNAADGKAKTSVGTDPRFTFVATEIRQFVKATPHRDHEIDIEAARAVWEAERPAFEHRLALLASLVDDLFARRLQNRSEGALPYGRSMVDRVGTGETLRKSFWKSARFSPNNGLLNTIKTDFLSRSVSNDTAKRKAPKAPPRAPTDEEYNSFVPQFGTQKWNEVDDDWSCPCCCRGKRASIRMSSKKKWTAAIRNVAQYDILLNQDEIALRERLFPDFANDLHLVQRRWVAVCSDCADITTRL</sequence>